<sequence length="68" mass="7383">MPTAKTDTLTARIDPALKQAVRIAAALERRSLSNMLEVMICAYCQQRGLAIPDATPDAKLYPHDALTA</sequence>
<dbReference type="RefSeq" id="WP_048676927.1">
    <property type="nucleotide sequence ID" value="NZ_CBTJ020000113.1"/>
</dbReference>
<reference evidence="1" key="2">
    <citation type="submission" date="2014-03" db="EMBL/GenBank/DDBJ databases">
        <title>Candidatus Competibacter-lineage genomes retrieved from metagenomes reveal functional metabolic diversity.</title>
        <authorList>
            <person name="McIlroy S.J."/>
            <person name="Albertsen M."/>
            <person name="Andresen E.K."/>
            <person name="Saunders A.M."/>
            <person name="Kristiansen R."/>
            <person name="Stokholm-Bjerregaard M."/>
            <person name="Nielsen K.L."/>
            <person name="Nielsen P.H."/>
        </authorList>
    </citation>
    <scope>NUCLEOTIDE SEQUENCE</scope>
    <source>
        <strain evidence="1">Run_A_D11</strain>
    </source>
</reference>
<accession>W6M9D9</accession>
<evidence type="ECO:0000313" key="2">
    <source>
        <dbReference type="Proteomes" id="UP000035760"/>
    </source>
</evidence>
<reference evidence="1" key="1">
    <citation type="submission" date="2013-07" db="EMBL/GenBank/DDBJ databases">
        <authorList>
            <person name="McIlroy S."/>
        </authorList>
    </citation>
    <scope>NUCLEOTIDE SEQUENCE [LARGE SCALE GENOMIC DNA]</scope>
    <source>
        <strain evidence="1">Run_A_D11</strain>
    </source>
</reference>
<organism evidence="1 2">
    <name type="scientific">Candidatus Competibacter denitrificans Run_A_D11</name>
    <dbReference type="NCBI Taxonomy" id="1400863"/>
    <lineage>
        <taxon>Bacteria</taxon>
        <taxon>Pseudomonadati</taxon>
        <taxon>Pseudomonadota</taxon>
        <taxon>Gammaproteobacteria</taxon>
        <taxon>Candidatus Competibacteraceae</taxon>
        <taxon>Candidatus Competibacter</taxon>
    </lineage>
</organism>
<dbReference type="SUPFAM" id="SSF47598">
    <property type="entry name" value="Ribbon-helix-helix"/>
    <property type="match status" value="1"/>
</dbReference>
<dbReference type="Proteomes" id="UP000035760">
    <property type="component" value="Unassembled WGS sequence"/>
</dbReference>
<evidence type="ECO:0000313" key="1">
    <source>
        <dbReference type="EMBL" id="CDI04616.1"/>
    </source>
</evidence>
<dbReference type="OrthoDB" id="9133534at2"/>
<gene>
    <name evidence="1" type="ORF">BN873_p10060</name>
</gene>
<protein>
    <submittedName>
        <fullName evidence="1">Uncharacterized protein</fullName>
    </submittedName>
</protein>
<dbReference type="GO" id="GO:0006355">
    <property type="term" value="P:regulation of DNA-templated transcription"/>
    <property type="evidence" value="ECO:0007669"/>
    <property type="project" value="InterPro"/>
</dbReference>
<keyword evidence="2" id="KW-1185">Reference proteome</keyword>
<comment type="caution">
    <text evidence="1">The sequence shown here is derived from an EMBL/GenBank/DDBJ whole genome shotgun (WGS) entry which is preliminary data.</text>
</comment>
<proteinExistence type="predicted"/>
<dbReference type="AlphaFoldDB" id="W6M9D9"/>
<name>W6M9D9_9GAMM</name>
<dbReference type="InterPro" id="IPR010985">
    <property type="entry name" value="Ribbon_hlx_hlx"/>
</dbReference>
<dbReference type="EMBL" id="CBTJ020000113">
    <property type="protein sequence ID" value="CDI04616.1"/>
    <property type="molecule type" value="Genomic_DNA"/>
</dbReference>